<keyword evidence="2" id="KW-0472">Membrane</keyword>
<feature type="transmembrane region" description="Helical" evidence="2">
    <location>
        <begin position="63"/>
        <end position="82"/>
    </location>
</feature>
<feature type="region of interest" description="Disordered" evidence="1">
    <location>
        <begin position="319"/>
        <end position="348"/>
    </location>
</feature>
<protein>
    <submittedName>
        <fullName evidence="3">Uncharacterized protein</fullName>
    </submittedName>
</protein>
<sequence>MAAMAPSNSTTDPFNMSPNVRPAKATAGPILVQGFLQYFCQAVPGVIISQGMKFYNRWADDPVALRAYVVVLLLFSLLQTILESYKTWVETIEAKHWPLHASSFAYPIWVYGTLAMALSLTSILSVSLWRTRTGLRHLDRTLTHIIFITFESAALPTACMLASAIVFSIRATCAARAAASEADFNRDTEAAMLAQTLHLDLFFAILTGKVYTLGILRTLNSRTQFRAGMHTSHLGRRSLTGWGQGEPQADGAESPGGQAGAERGDANRDPSAMRQGDACDEDDRFSGETVRVPDPGLTAFGEARTTSCLGIGMQKIPSAHCMTPKMRKSASRNSGQTPEISGKQHSPP</sequence>
<feature type="transmembrane region" description="Helical" evidence="2">
    <location>
        <begin position="141"/>
        <end position="167"/>
    </location>
</feature>
<evidence type="ECO:0000256" key="2">
    <source>
        <dbReference type="SAM" id="Phobius"/>
    </source>
</evidence>
<gene>
    <name evidence="3" type="ORF">ONZ51_g9147</name>
</gene>
<feature type="region of interest" description="Disordered" evidence="1">
    <location>
        <begin position="236"/>
        <end position="298"/>
    </location>
</feature>
<keyword evidence="4" id="KW-1185">Reference proteome</keyword>
<dbReference type="AlphaFoldDB" id="A0AAD7X5W7"/>
<comment type="caution">
    <text evidence="3">The sequence shown here is derived from an EMBL/GenBank/DDBJ whole genome shotgun (WGS) entry which is preliminary data.</text>
</comment>
<dbReference type="Proteomes" id="UP001215151">
    <property type="component" value="Unassembled WGS sequence"/>
</dbReference>
<keyword evidence="2" id="KW-0812">Transmembrane</keyword>
<evidence type="ECO:0000313" key="3">
    <source>
        <dbReference type="EMBL" id="KAJ8469210.1"/>
    </source>
</evidence>
<dbReference type="EMBL" id="JAPEVG010000300">
    <property type="protein sequence ID" value="KAJ8469210.1"/>
    <property type="molecule type" value="Genomic_DNA"/>
</dbReference>
<feature type="transmembrane region" description="Helical" evidence="2">
    <location>
        <begin position="108"/>
        <end position="129"/>
    </location>
</feature>
<keyword evidence="2" id="KW-1133">Transmembrane helix</keyword>
<reference evidence="3" key="1">
    <citation type="submission" date="2022-11" db="EMBL/GenBank/DDBJ databases">
        <title>Genome Sequence of Cubamyces cubensis.</title>
        <authorList>
            <person name="Buettner E."/>
        </authorList>
    </citation>
    <scope>NUCLEOTIDE SEQUENCE</scope>
    <source>
        <strain evidence="3">MPL-01</strain>
    </source>
</reference>
<organism evidence="3 4">
    <name type="scientific">Trametes cubensis</name>
    <dbReference type="NCBI Taxonomy" id="1111947"/>
    <lineage>
        <taxon>Eukaryota</taxon>
        <taxon>Fungi</taxon>
        <taxon>Dikarya</taxon>
        <taxon>Basidiomycota</taxon>
        <taxon>Agaricomycotina</taxon>
        <taxon>Agaricomycetes</taxon>
        <taxon>Polyporales</taxon>
        <taxon>Polyporaceae</taxon>
        <taxon>Trametes</taxon>
    </lineage>
</organism>
<proteinExistence type="predicted"/>
<evidence type="ECO:0000313" key="4">
    <source>
        <dbReference type="Proteomes" id="UP001215151"/>
    </source>
</evidence>
<accession>A0AAD7X5W7</accession>
<evidence type="ECO:0000256" key="1">
    <source>
        <dbReference type="SAM" id="MobiDB-lite"/>
    </source>
</evidence>
<name>A0AAD7X5W7_9APHY</name>